<dbReference type="PANTHER" id="PTHR11941">
    <property type="entry name" value="ENOYL-COA HYDRATASE-RELATED"/>
    <property type="match status" value="1"/>
</dbReference>
<organism evidence="2 3">
    <name type="scientific">Vreelandella olivaria</name>
    <dbReference type="NCBI Taxonomy" id="390919"/>
    <lineage>
        <taxon>Bacteria</taxon>
        <taxon>Pseudomonadati</taxon>
        <taxon>Pseudomonadota</taxon>
        <taxon>Gammaproteobacteria</taxon>
        <taxon>Oceanospirillales</taxon>
        <taxon>Halomonadaceae</taxon>
        <taxon>Vreelandella</taxon>
    </lineage>
</organism>
<dbReference type="PANTHER" id="PTHR11941:SF54">
    <property type="entry name" value="ENOYL-COA HYDRATASE, MITOCHONDRIAL"/>
    <property type="match status" value="1"/>
</dbReference>
<dbReference type="Pfam" id="PF00378">
    <property type="entry name" value="ECH_1"/>
    <property type="match status" value="1"/>
</dbReference>
<dbReference type="CDD" id="cd06558">
    <property type="entry name" value="crotonase-like"/>
    <property type="match status" value="1"/>
</dbReference>
<protein>
    <submittedName>
        <fullName evidence="2">Uncharacterized protein</fullName>
    </submittedName>
</protein>
<dbReference type="Proteomes" id="UP000289555">
    <property type="component" value="Chromosome"/>
</dbReference>
<dbReference type="InterPro" id="IPR029045">
    <property type="entry name" value="ClpP/crotonase-like_dom_sf"/>
</dbReference>
<evidence type="ECO:0000256" key="1">
    <source>
        <dbReference type="ARBA" id="ARBA00005254"/>
    </source>
</evidence>
<accession>A0ABM7GSS8</accession>
<evidence type="ECO:0000313" key="2">
    <source>
        <dbReference type="EMBL" id="BBI54175.1"/>
    </source>
</evidence>
<name>A0ABM7GSS8_9GAMM</name>
<proteinExistence type="inferred from homology"/>
<sequence length="131" mass="13922">MVMVEISTAGCVHLDQDGAVAIITLDNPPVNSSNDAVRRGILAALDKIDTQQTRAVVLMGKGPNLMAGADLRELEHEPTEPTLPQVTAALSAFPLPVIAVISGHTLGAAWNWRWPAIAASPRPPRCWACPK</sequence>
<reference evidence="3" key="1">
    <citation type="journal article" date="2019" name="Microbiol. Resour. Announc.">
        <title>Complete Genome Sequence of Halomonas olivaria, a Moderately Halophilic Bacterium Isolated from Olive Processing Effluents, Obtained by Nanopore Sequencing.</title>
        <authorList>
            <person name="Nagata S."/>
            <person name="Ii K.M."/>
            <person name="Tsukimi T."/>
            <person name="Miura M.C."/>
            <person name="Galipon J."/>
            <person name="Arakawa K."/>
        </authorList>
    </citation>
    <scope>NUCLEOTIDE SEQUENCE [LARGE SCALE GENOMIC DNA]</scope>
    <source>
        <strain evidence="3">TYRC17</strain>
    </source>
</reference>
<comment type="similarity">
    <text evidence="1">Belongs to the enoyl-CoA hydratase/isomerase family.</text>
</comment>
<dbReference type="SUPFAM" id="SSF52096">
    <property type="entry name" value="ClpP/crotonase"/>
    <property type="match status" value="1"/>
</dbReference>
<evidence type="ECO:0000313" key="3">
    <source>
        <dbReference type="Proteomes" id="UP000289555"/>
    </source>
</evidence>
<dbReference type="EMBL" id="AP019416">
    <property type="protein sequence ID" value="BBI54175.1"/>
    <property type="molecule type" value="Genomic_DNA"/>
</dbReference>
<dbReference type="Gene3D" id="3.90.226.10">
    <property type="entry name" value="2-enoyl-CoA Hydratase, Chain A, domain 1"/>
    <property type="match status" value="1"/>
</dbReference>
<keyword evidence="3" id="KW-1185">Reference proteome</keyword>
<dbReference type="InterPro" id="IPR001753">
    <property type="entry name" value="Enoyl-CoA_hydra/iso"/>
</dbReference>
<gene>
    <name evidence="2" type="ORF">HORIV_65960</name>
</gene>